<gene>
    <name evidence="1" type="ORF">GN244_ATG05302</name>
</gene>
<keyword evidence="2" id="KW-1185">Reference proteome</keyword>
<dbReference type="Proteomes" id="UP000602510">
    <property type="component" value="Unassembled WGS sequence"/>
</dbReference>
<evidence type="ECO:0000313" key="1">
    <source>
        <dbReference type="EMBL" id="KAF4042408.1"/>
    </source>
</evidence>
<sequence>MPPSVSGEWGARKALRDSRLLKRGNLKTEAGLRLRERRNHRSLRAYLDKTLAMLAIARTWKKGEVMSQLYWLNQPF</sequence>
<name>A0A833WHS5_PHYIN</name>
<proteinExistence type="predicted"/>
<accession>A0A833WHS5</accession>
<comment type="caution">
    <text evidence="1">The sequence shown here is derived from an EMBL/GenBank/DDBJ whole genome shotgun (WGS) entry which is preliminary data.</text>
</comment>
<organism evidence="1 2">
    <name type="scientific">Phytophthora infestans</name>
    <name type="common">Potato late blight agent</name>
    <name type="synonym">Botrytis infestans</name>
    <dbReference type="NCBI Taxonomy" id="4787"/>
    <lineage>
        <taxon>Eukaryota</taxon>
        <taxon>Sar</taxon>
        <taxon>Stramenopiles</taxon>
        <taxon>Oomycota</taxon>
        <taxon>Peronosporomycetes</taxon>
        <taxon>Peronosporales</taxon>
        <taxon>Peronosporaceae</taxon>
        <taxon>Phytophthora</taxon>
    </lineage>
</organism>
<protein>
    <submittedName>
        <fullName evidence="1">Uncharacterized protein</fullName>
    </submittedName>
</protein>
<dbReference type="AlphaFoldDB" id="A0A833WHS5"/>
<reference evidence="1" key="1">
    <citation type="submission" date="2020-04" db="EMBL/GenBank/DDBJ databases">
        <title>Hybrid Assembly of Korean Phytophthora infestans isolates.</title>
        <authorList>
            <person name="Prokchorchik M."/>
            <person name="Lee Y."/>
            <person name="Seo J."/>
            <person name="Cho J.-H."/>
            <person name="Park Y.-E."/>
            <person name="Jang D.-C."/>
            <person name="Im J.-S."/>
            <person name="Choi J.-G."/>
            <person name="Park H.-J."/>
            <person name="Lee G.-B."/>
            <person name="Lee Y.-G."/>
            <person name="Hong S.-Y."/>
            <person name="Cho K."/>
            <person name="Sohn K.H."/>
        </authorList>
    </citation>
    <scope>NUCLEOTIDE SEQUENCE</scope>
    <source>
        <strain evidence="1">KR_1_A1</strain>
    </source>
</reference>
<dbReference type="EMBL" id="WSZM01000101">
    <property type="protein sequence ID" value="KAF4042408.1"/>
    <property type="molecule type" value="Genomic_DNA"/>
</dbReference>
<evidence type="ECO:0000313" key="2">
    <source>
        <dbReference type="Proteomes" id="UP000602510"/>
    </source>
</evidence>